<protein>
    <submittedName>
        <fullName evidence="2">Uncharacterized protein</fullName>
    </submittedName>
</protein>
<proteinExistence type="predicted"/>
<dbReference type="EMBL" id="JNBS01000769">
    <property type="protein sequence ID" value="OQS03782.1"/>
    <property type="molecule type" value="Genomic_DNA"/>
</dbReference>
<sequence length="139" mass="15764">MELMPKSSSRYAPSPFRLKTKSIITPYSGLGQLPSEDDDSESDRKEDTPQQDRLLAELPRVSNNNQDTETPRSSTSTELYDPPRTTTLSPEVIITLRRKVIYEAKVRLQTDKPAVYVGRYKSENAARDACEKLIQKTKS</sequence>
<accession>A0A1W0A0F9</accession>
<evidence type="ECO:0000256" key="1">
    <source>
        <dbReference type="SAM" id="MobiDB-lite"/>
    </source>
</evidence>
<dbReference type="Proteomes" id="UP000243217">
    <property type="component" value="Unassembled WGS sequence"/>
</dbReference>
<dbReference type="AlphaFoldDB" id="A0A1W0A0F9"/>
<evidence type="ECO:0000313" key="3">
    <source>
        <dbReference type="Proteomes" id="UP000243217"/>
    </source>
</evidence>
<dbReference type="OrthoDB" id="102039at2759"/>
<organism evidence="2 3">
    <name type="scientific">Thraustotheca clavata</name>
    <dbReference type="NCBI Taxonomy" id="74557"/>
    <lineage>
        <taxon>Eukaryota</taxon>
        <taxon>Sar</taxon>
        <taxon>Stramenopiles</taxon>
        <taxon>Oomycota</taxon>
        <taxon>Saprolegniomycetes</taxon>
        <taxon>Saprolegniales</taxon>
        <taxon>Achlyaceae</taxon>
        <taxon>Thraustotheca</taxon>
    </lineage>
</organism>
<feature type="compositionally biased region" description="Polar residues" evidence="1">
    <location>
        <begin position="61"/>
        <end position="85"/>
    </location>
</feature>
<keyword evidence="3" id="KW-1185">Reference proteome</keyword>
<comment type="caution">
    <text evidence="2">The sequence shown here is derived from an EMBL/GenBank/DDBJ whole genome shotgun (WGS) entry which is preliminary data.</text>
</comment>
<name>A0A1W0A0F9_9STRA</name>
<gene>
    <name evidence="2" type="ORF">THRCLA_21067</name>
</gene>
<feature type="region of interest" description="Disordered" evidence="1">
    <location>
        <begin position="23"/>
        <end position="85"/>
    </location>
</feature>
<reference evidence="2 3" key="1">
    <citation type="journal article" date="2014" name="Genome Biol. Evol.">
        <title>The secreted proteins of Achlya hypogyna and Thraustotheca clavata identify the ancestral oomycete secretome and reveal gene acquisitions by horizontal gene transfer.</title>
        <authorList>
            <person name="Misner I."/>
            <person name="Blouin N."/>
            <person name="Leonard G."/>
            <person name="Richards T.A."/>
            <person name="Lane C.E."/>
        </authorList>
    </citation>
    <scope>NUCLEOTIDE SEQUENCE [LARGE SCALE GENOMIC DNA]</scope>
    <source>
        <strain evidence="2 3">ATCC 34112</strain>
    </source>
</reference>
<evidence type="ECO:0000313" key="2">
    <source>
        <dbReference type="EMBL" id="OQS03782.1"/>
    </source>
</evidence>